<organism evidence="2 3">
    <name type="scientific">Petrolisthes cinctipes</name>
    <name type="common">Flat porcelain crab</name>
    <dbReference type="NCBI Taxonomy" id="88211"/>
    <lineage>
        <taxon>Eukaryota</taxon>
        <taxon>Metazoa</taxon>
        <taxon>Ecdysozoa</taxon>
        <taxon>Arthropoda</taxon>
        <taxon>Crustacea</taxon>
        <taxon>Multicrustacea</taxon>
        <taxon>Malacostraca</taxon>
        <taxon>Eumalacostraca</taxon>
        <taxon>Eucarida</taxon>
        <taxon>Decapoda</taxon>
        <taxon>Pleocyemata</taxon>
        <taxon>Anomura</taxon>
        <taxon>Galatheoidea</taxon>
        <taxon>Porcellanidae</taxon>
        <taxon>Petrolisthes</taxon>
    </lineage>
</organism>
<accession>A0AAE1F4U3</accession>
<keyword evidence="3" id="KW-1185">Reference proteome</keyword>
<dbReference type="Proteomes" id="UP001286313">
    <property type="component" value="Unassembled WGS sequence"/>
</dbReference>
<dbReference type="EMBL" id="JAWQEG010003178">
    <property type="protein sequence ID" value="KAK3867539.1"/>
    <property type="molecule type" value="Genomic_DNA"/>
</dbReference>
<evidence type="ECO:0000256" key="1">
    <source>
        <dbReference type="SAM" id="MobiDB-lite"/>
    </source>
</evidence>
<comment type="caution">
    <text evidence="2">The sequence shown here is derived from an EMBL/GenBank/DDBJ whole genome shotgun (WGS) entry which is preliminary data.</text>
</comment>
<evidence type="ECO:0000313" key="2">
    <source>
        <dbReference type="EMBL" id="KAK3867539.1"/>
    </source>
</evidence>
<name>A0AAE1F4U3_PETCI</name>
<dbReference type="AlphaFoldDB" id="A0AAE1F4U3"/>
<proteinExistence type="predicted"/>
<protein>
    <submittedName>
        <fullName evidence="2">Uncharacterized protein</fullName>
    </submittedName>
</protein>
<feature type="region of interest" description="Disordered" evidence="1">
    <location>
        <begin position="56"/>
        <end position="77"/>
    </location>
</feature>
<evidence type="ECO:0000313" key="3">
    <source>
        <dbReference type="Proteomes" id="UP001286313"/>
    </source>
</evidence>
<gene>
    <name evidence="2" type="ORF">Pcinc_026995</name>
</gene>
<reference evidence="2" key="1">
    <citation type="submission" date="2023-10" db="EMBL/GenBank/DDBJ databases">
        <title>Genome assemblies of two species of porcelain crab, Petrolisthes cinctipes and Petrolisthes manimaculis (Anomura: Porcellanidae).</title>
        <authorList>
            <person name="Angst P."/>
        </authorList>
    </citation>
    <scope>NUCLEOTIDE SEQUENCE</scope>
    <source>
        <strain evidence="2">PB745_01</strain>
        <tissue evidence="2">Gill</tissue>
    </source>
</reference>
<sequence length="77" mass="8276">MQSREKWSCTVDQPVSHQHIFPIGPLEVLPSSCSLGNGGQRLKEVSAFVTEPQQQQQLVTTGGSEVSPSRLLSTLAG</sequence>